<evidence type="ECO:0000256" key="5">
    <source>
        <dbReference type="ARBA" id="ARBA00022826"/>
    </source>
</evidence>
<evidence type="ECO:0000256" key="6">
    <source>
        <dbReference type="ARBA" id="ARBA00022958"/>
    </source>
</evidence>
<reference evidence="13 14" key="1">
    <citation type="submission" date="2021-06" db="EMBL/GenBank/DDBJ databases">
        <authorList>
            <person name="Palmer J.M."/>
        </authorList>
    </citation>
    <scope>NUCLEOTIDE SEQUENCE [LARGE SCALE GENOMIC DNA]</scope>
    <source>
        <strain evidence="13 14">GA_2019</strain>
        <tissue evidence="13">Muscle</tissue>
    </source>
</reference>
<keyword evidence="14" id="KW-1185">Reference proteome</keyword>
<evidence type="ECO:0000313" key="14">
    <source>
        <dbReference type="Proteomes" id="UP001476798"/>
    </source>
</evidence>
<evidence type="ECO:0000256" key="1">
    <source>
        <dbReference type="ARBA" id="ARBA00004141"/>
    </source>
</evidence>
<feature type="transmembrane region" description="Helical" evidence="11">
    <location>
        <begin position="99"/>
        <end position="120"/>
    </location>
</feature>
<accession>A0ABV0NN87</accession>
<gene>
    <name evidence="13" type="ORF">GOODEAATRI_025721</name>
</gene>
<feature type="domain" description="Potassium channel" evidence="12">
    <location>
        <begin position="74"/>
        <end position="121"/>
    </location>
</feature>
<evidence type="ECO:0000256" key="4">
    <source>
        <dbReference type="ARBA" id="ARBA00022692"/>
    </source>
</evidence>
<keyword evidence="6" id="KW-0630">Potassium</keyword>
<evidence type="ECO:0000256" key="11">
    <source>
        <dbReference type="SAM" id="Phobius"/>
    </source>
</evidence>
<keyword evidence="5" id="KW-0631">Potassium channel</keyword>
<keyword evidence="8" id="KW-0406">Ion transport</keyword>
<evidence type="ECO:0000256" key="7">
    <source>
        <dbReference type="ARBA" id="ARBA00022989"/>
    </source>
</evidence>
<dbReference type="Gene3D" id="1.10.287.70">
    <property type="match status" value="1"/>
</dbReference>
<feature type="transmembrane region" description="Helical" evidence="11">
    <location>
        <begin position="34"/>
        <end position="55"/>
    </location>
</feature>
<sequence>SCHLRGYWHLNWNMEDVACSLSARDLIFWVERKAPVWAIQVIVAIISFLETMLLMYLSYKGNIWEQIFQVSFLLEMINTVPFIITHLERAGQNLSLFNSFYFCIVTFSTVGFGDVTPRIWPSQLLVVRRVLQIPLWSQRVIYLQGSVLKDQDLLRAK</sequence>
<protein>
    <recommendedName>
        <fullName evidence="12">Potassium channel domain-containing protein</fullName>
    </recommendedName>
</protein>
<dbReference type="InterPro" id="IPR013099">
    <property type="entry name" value="K_chnl_dom"/>
</dbReference>
<organism evidence="13 14">
    <name type="scientific">Goodea atripinnis</name>
    <dbReference type="NCBI Taxonomy" id="208336"/>
    <lineage>
        <taxon>Eukaryota</taxon>
        <taxon>Metazoa</taxon>
        <taxon>Chordata</taxon>
        <taxon>Craniata</taxon>
        <taxon>Vertebrata</taxon>
        <taxon>Euteleostomi</taxon>
        <taxon>Actinopterygii</taxon>
        <taxon>Neopterygii</taxon>
        <taxon>Teleostei</taxon>
        <taxon>Neoteleostei</taxon>
        <taxon>Acanthomorphata</taxon>
        <taxon>Ovalentaria</taxon>
        <taxon>Atherinomorphae</taxon>
        <taxon>Cyprinodontiformes</taxon>
        <taxon>Goodeidae</taxon>
        <taxon>Goodea</taxon>
    </lineage>
</organism>
<comment type="caution">
    <text evidence="13">The sequence shown here is derived from an EMBL/GenBank/DDBJ whole genome shotgun (WGS) entry which is preliminary data.</text>
</comment>
<dbReference type="SUPFAM" id="SSF81324">
    <property type="entry name" value="Voltage-gated potassium channels"/>
    <property type="match status" value="1"/>
</dbReference>
<keyword evidence="9 11" id="KW-0472">Membrane</keyword>
<comment type="subcellular location">
    <subcellularLocation>
        <location evidence="1">Membrane</location>
        <topology evidence="1">Multi-pass membrane protein</topology>
    </subcellularLocation>
</comment>
<keyword evidence="10" id="KW-0407">Ion channel</keyword>
<dbReference type="Pfam" id="PF07885">
    <property type="entry name" value="Ion_trans_2"/>
    <property type="match status" value="1"/>
</dbReference>
<keyword evidence="7 11" id="KW-1133">Transmembrane helix</keyword>
<keyword evidence="4 11" id="KW-0812">Transmembrane</keyword>
<evidence type="ECO:0000259" key="12">
    <source>
        <dbReference type="Pfam" id="PF07885"/>
    </source>
</evidence>
<dbReference type="Proteomes" id="UP001476798">
    <property type="component" value="Unassembled WGS sequence"/>
</dbReference>
<evidence type="ECO:0000256" key="3">
    <source>
        <dbReference type="ARBA" id="ARBA00022538"/>
    </source>
</evidence>
<dbReference type="PANTHER" id="PTHR10027">
    <property type="entry name" value="CALCIUM-ACTIVATED POTASSIUM CHANNEL ALPHA CHAIN"/>
    <property type="match status" value="1"/>
</dbReference>
<proteinExistence type="predicted"/>
<feature type="non-terminal residue" evidence="13">
    <location>
        <position position="1"/>
    </location>
</feature>
<dbReference type="PANTHER" id="PTHR10027:SF14">
    <property type="entry name" value="POTASSIUM CHANNEL SUBFAMILY T MEMBER 1"/>
    <property type="match status" value="1"/>
</dbReference>
<dbReference type="EMBL" id="JAHRIO010043046">
    <property type="protein sequence ID" value="MEQ2172864.1"/>
    <property type="molecule type" value="Genomic_DNA"/>
</dbReference>
<dbReference type="InterPro" id="IPR047871">
    <property type="entry name" value="K_chnl_Slo-like"/>
</dbReference>
<evidence type="ECO:0000256" key="10">
    <source>
        <dbReference type="ARBA" id="ARBA00023303"/>
    </source>
</evidence>
<name>A0ABV0NN87_9TELE</name>
<evidence type="ECO:0000256" key="9">
    <source>
        <dbReference type="ARBA" id="ARBA00023136"/>
    </source>
</evidence>
<evidence type="ECO:0000256" key="8">
    <source>
        <dbReference type="ARBA" id="ARBA00023065"/>
    </source>
</evidence>
<evidence type="ECO:0000313" key="13">
    <source>
        <dbReference type="EMBL" id="MEQ2172864.1"/>
    </source>
</evidence>
<evidence type="ECO:0000256" key="2">
    <source>
        <dbReference type="ARBA" id="ARBA00022448"/>
    </source>
</evidence>
<keyword evidence="3" id="KW-0633">Potassium transport</keyword>
<keyword evidence="2" id="KW-0813">Transport</keyword>